<feature type="signal peptide" evidence="3">
    <location>
        <begin position="1"/>
        <end position="20"/>
    </location>
</feature>
<evidence type="ECO:0000256" key="1">
    <source>
        <dbReference type="ARBA" id="ARBA00022729"/>
    </source>
</evidence>
<evidence type="ECO:0000259" key="4">
    <source>
        <dbReference type="Pfam" id="PF13778"/>
    </source>
</evidence>
<feature type="compositionally biased region" description="Low complexity" evidence="2">
    <location>
        <begin position="150"/>
        <end position="176"/>
    </location>
</feature>
<keyword evidence="1 3" id="KW-0732">Signal</keyword>
<dbReference type="RefSeq" id="WP_092279884.1">
    <property type="nucleotide sequence ID" value="NZ_LT629762.1"/>
</dbReference>
<evidence type="ECO:0000256" key="2">
    <source>
        <dbReference type="SAM" id="MobiDB-lite"/>
    </source>
</evidence>
<gene>
    <name evidence="5" type="ORF">SAMN05216222_4779</name>
</gene>
<feature type="chain" id="PRO_5009269312" description="DUF4174 domain-containing protein" evidence="3">
    <location>
        <begin position="21"/>
        <end position="190"/>
    </location>
</feature>
<dbReference type="InterPro" id="IPR025232">
    <property type="entry name" value="DUF4174"/>
</dbReference>
<reference evidence="6" key="1">
    <citation type="submission" date="2016-10" db="EMBL/GenBank/DDBJ databases">
        <authorList>
            <person name="Varghese N."/>
            <person name="Submissions S."/>
        </authorList>
    </citation>
    <scope>NUCLEOTIDE SEQUENCE [LARGE SCALE GENOMIC DNA]</scope>
    <source>
        <strain evidence="6">LMG 26867</strain>
    </source>
</reference>
<sequence>MLIRSLTLTTLLALAGPLLAADGDSPLDIDKGRARPLIVITSSTIDPVWLGLKKSLDDPANKEALAQRNIRVYSVLNMSGQLDGKDMGQQDTMALIRSLKLGAGALPKVILVGKDGEKKLESSGDESKTVDLKKIFETIDAMPMAEKEAAAAAAATPPAAAAEPAAAKGTKGTKPTKPAKPTKPPEMPDD</sequence>
<dbReference type="AlphaFoldDB" id="A0A1H2AYA0"/>
<evidence type="ECO:0000256" key="3">
    <source>
        <dbReference type="SAM" id="SignalP"/>
    </source>
</evidence>
<feature type="domain" description="DUF4174" evidence="4">
    <location>
        <begin position="27"/>
        <end position="148"/>
    </location>
</feature>
<proteinExistence type="predicted"/>
<accession>A0A1H2AYA0</accession>
<evidence type="ECO:0000313" key="5">
    <source>
        <dbReference type="EMBL" id="SDT50881.1"/>
    </source>
</evidence>
<feature type="compositionally biased region" description="Pro residues" evidence="2">
    <location>
        <begin position="181"/>
        <end position="190"/>
    </location>
</feature>
<organism evidence="5 6">
    <name type="scientific">Pseudomonas prosekii</name>
    <dbReference type="NCBI Taxonomy" id="1148509"/>
    <lineage>
        <taxon>Bacteria</taxon>
        <taxon>Pseudomonadati</taxon>
        <taxon>Pseudomonadota</taxon>
        <taxon>Gammaproteobacteria</taxon>
        <taxon>Pseudomonadales</taxon>
        <taxon>Pseudomonadaceae</taxon>
        <taxon>Pseudomonas</taxon>
    </lineage>
</organism>
<feature type="region of interest" description="Disordered" evidence="2">
    <location>
        <begin position="147"/>
        <end position="190"/>
    </location>
</feature>
<evidence type="ECO:0000313" key="6">
    <source>
        <dbReference type="Proteomes" id="UP000198481"/>
    </source>
</evidence>
<dbReference type="EMBL" id="LT629762">
    <property type="protein sequence ID" value="SDT50881.1"/>
    <property type="molecule type" value="Genomic_DNA"/>
</dbReference>
<protein>
    <recommendedName>
        <fullName evidence="4">DUF4174 domain-containing protein</fullName>
    </recommendedName>
</protein>
<dbReference type="Pfam" id="PF13778">
    <property type="entry name" value="DUF4174"/>
    <property type="match status" value="1"/>
</dbReference>
<name>A0A1H2AYA0_9PSED</name>
<dbReference type="Proteomes" id="UP000198481">
    <property type="component" value="Chromosome I"/>
</dbReference>